<feature type="compositionally biased region" description="Polar residues" evidence="1">
    <location>
        <begin position="825"/>
        <end position="838"/>
    </location>
</feature>
<organism evidence="2 3">
    <name type="scientific">Cystoisospora suis</name>
    <dbReference type="NCBI Taxonomy" id="483139"/>
    <lineage>
        <taxon>Eukaryota</taxon>
        <taxon>Sar</taxon>
        <taxon>Alveolata</taxon>
        <taxon>Apicomplexa</taxon>
        <taxon>Conoidasida</taxon>
        <taxon>Coccidia</taxon>
        <taxon>Eucoccidiorida</taxon>
        <taxon>Eimeriorina</taxon>
        <taxon>Sarcocystidae</taxon>
        <taxon>Cystoisospora</taxon>
    </lineage>
</organism>
<feature type="compositionally biased region" description="Low complexity" evidence="1">
    <location>
        <begin position="1464"/>
        <end position="1474"/>
    </location>
</feature>
<feature type="compositionally biased region" description="Basic and acidic residues" evidence="1">
    <location>
        <begin position="290"/>
        <end position="301"/>
    </location>
</feature>
<feature type="compositionally biased region" description="Basic residues" evidence="1">
    <location>
        <begin position="1189"/>
        <end position="1206"/>
    </location>
</feature>
<feature type="compositionally biased region" description="Basic and acidic residues" evidence="1">
    <location>
        <begin position="1346"/>
        <end position="1360"/>
    </location>
</feature>
<feature type="compositionally biased region" description="Basic and acidic residues" evidence="1">
    <location>
        <begin position="1395"/>
        <end position="1418"/>
    </location>
</feature>
<feature type="compositionally biased region" description="Low complexity" evidence="1">
    <location>
        <begin position="226"/>
        <end position="243"/>
    </location>
</feature>
<gene>
    <name evidence="2" type="ORF">CSUI_007622</name>
</gene>
<evidence type="ECO:0000313" key="3">
    <source>
        <dbReference type="Proteomes" id="UP000221165"/>
    </source>
</evidence>
<feature type="compositionally biased region" description="Basic and acidic residues" evidence="1">
    <location>
        <begin position="1373"/>
        <end position="1383"/>
    </location>
</feature>
<comment type="caution">
    <text evidence="2">The sequence shown here is derived from an EMBL/GenBank/DDBJ whole genome shotgun (WGS) entry which is preliminary data.</text>
</comment>
<feature type="compositionally biased region" description="Polar residues" evidence="1">
    <location>
        <begin position="1238"/>
        <end position="1257"/>
    </location>
</feature>
<proteinExistence type="predicted"/>
<feature type="compositionally biased region" description="Polar residues" evidence="1">
    <location>
        <begin position="185"/>
        <end position="195"/>
    </location>
</feature>
<feature type="region of interest" description="Disordered" evidence="1">
    <location>
        <begin position="1"/>
        <end position="432"/>
    </location>
</feature>
<feature type="compositionally biased region" description="Basic and acidic residues" evidence="1">
    <location>
        <begin position="102"/>
        <end position="116"/>
    </location>
</feature>
<feature type="region of interest" description="Disordered" evidence="1">
    <location>
        <begin position="621"/>
        <end position="670"/>
    </location>
</feature>
<evidence type="ECO:0000313" key="2">
    <source>
        <dbReference type="EMBL" id="PHJ18551.1"/>
    </source>
</evidence>
<dbReference type="RefSeq" id="XP_067920257.1">
    <property type="nucleotide sequence ID" value="XM_068067767.1"/>
</dbReference>
<feature type="compositionally biased region" description="Gly residues" evidence="1">
    <location>
        <begin position="201"/>
        <end position="211"/>
    </location>
</feature>
<feature type="compositionally biased region" description="Basic and acidic residues" evidence="1">
    <location>
        <begin position="584"/>
        <end position="595"/>
    </location>
</feature>
<feature type="region of interest" description="Disordered" evidence="1">
    <location>
        <begin position="1452"/>
        <end position="1474"/>
    </location>
</feature>
<dbReference type="Proteomes" id="UP000221165">
    <property type="component" value="Unassembled WGS sequence"/>
</dbReference>
<feature type="compositionally biased region" description="Basic and acidic residues" evidence="1">
    <location>
        <begin position="411"/>
        <end position="432"/>
    </location>
</feature>
<feature type="compositionally biased region" description="Basic and acidic residues" evidence="1">
    <location>
        <begin position="379"/>
        <end position="403"/>
    </location>
</feature>
<feature type="compositionally biased region" description="Basic and acidic residues" evidence="1">
    <location>
        <begin position="621"/>
        <end position="654"/>
    </location>
</feature>
<feature type="compositionally biased region" description="Basic and acidic residues" evidence="1">
    <location>
        <begin position="1001"/>
        <end position="1017"/>
    </location>
</feature>
<dbReference type="EMBL" id="MIGC01004073">
    <property type="protein sequence ID" value="PHJ18551.1"/>
    <property type="molecule type" value="Genomic_DNA"/>
</dbReference>
<feature type="compositionally biased region" description="Basic and acidic residues" evidence="1">
    <location>
        <begin position="749"/>
        <end position="758"/>
    </location>
</feature>
<sequence>MQDRPQSGTPGGFRMPSSSVASPPRKLFLGEPTSYSARKEVQSYAVTGVNREAEDGGCPPASSLSSQTDVDHAAPMRTPAKHDEFSSSSVSSSSSRGIAGLGREDGGDVEDQRYTHTDTSGVVYHPHKKTSFSSPSSPRSSRRAPSLPQDASSSPSSTGRDTSLDYAKKSLQQPRENPTERSHSRISPGSHTPSSFFFWKWGGGGGGGGAAVDGRGEDKKKNNNPSSASSSSHIEPSHSSSGSYDVLEWSRSESLPPTSSTLSSREREERLERQEAESSSSSSAPVGVRQGEKDDDHELRRMNSAGLPGKFARERRDEGKKQDEEDGSFLGFPKKSTSHSHHTGGRNSSFVMAQAKKFKKMTVAFMMQGGKRLSSAPSSHDHGGGDRRNSTSSDRSKNTSDKDKRKKKKDLRYDDGEGDTRRQHSRHKEDKKEINIFTDRLVGEDALTRNSLDLTGWMYPSSTSSSSGRFSHMWSFSGGGDLPSNIDEAGPQLVDRHSLSTGMTPPGGVYGHSATAQGGHHSSSHACPRVLPFAEIFRMFNPHIPQPLGIGTPRKGDVSEDTTTPATGIDFGHEGEEGEDEEEVQGKEEQREEERACYEAVEEIVDEALSHLESLHKEKEGKFLEDLENQEEQRVKSIEEEEQRSTPEKEVVGEKEEEGEDNSDGKECELFLREGSAGLVSSAERCMNDELNSHAVAEEGSENEKSADEVRVGTPGEGLEISGISHEDQRERTSETDPSGVGEETEEGDGVKGLRGGEEEGDSPIPHSGVCTTDSAKNVDTDGALQGDCDQEEHTLNVRESQIGVEESEEEREMNKEREMDLPCSRSSPSTSAEQGPQQEGERGSGVHTPQALGEQSSGDKETSHSSSSVSASPAPSPSHFLSNEEDVKSIDRKIAREDHDFEELEVEKEAKSEDFDGCLKAPGSSSFASKLISPHAEESGPADTQAMQESGTEGKEAEEEERRKERQDVRRDDGQVNGDEEKTSFSVSLPKEGEEEPLDGDDRKKRDSRQKEEDRVSVGVSLNEIPASDVTTKKEDEQEDEEEEGREDKQKKEKKMRGERRKDKLLPNDGDDSPGMKRSPLLPCPSREGLGPASEENGDGDHLSSSRRSSLSERRASYWNSKSSLEGYRHLGGSHGEEDSDNEGSSSSSHKHRRGVVLGQADFPEWLMQIDGGADDSDEDGRNNNPYKHVRLRKVGLQHLQKRRVSGGSGGFDWSCPPSYRSSQHARGDSIDCPSVSYESLNSQQLNAVHISPSSISEKDEDKRRSCLTVTSSSKPNQAPRERSSLLVGRDVDNSSSSSSFRTPRADRSTAKGAGMEDEAVSGEGGGGEEEKNKSKRKQGLTAAERFRLEQERREIERQRRIELEKVLEIFEERKKNKEGSKRRGGGGQGDGEAVEKSRQEGDENNNEKNEGERLRNSDLQPPSLDTDGSRQLSVSALRARFEKNQKKWFKEQLHRYNGKNDAPSSSSSSPAS</sequence>
<dbReference type="OrthoDB" id="334008at2759"/>
<feature type="compositionally biased region" description="Basic and acidic residues" evidence="1">
    <location>
        <begin position="886"/>
        <end position="900"/>
    </location>
</feature>
<feature type="region of interest" description="Disordered" evidence="1">
    <location>
        <begin position="1373"/>
        <end position="1439"/>
    </location>
</feature>
<feature type="compositionally biased region" description="Basic and acidic residues" evidence="1">
    <location>
        <begin position="311"/>
        <end position="323"/>
    </location>
</feature>
<evidence type="ECO:0000256" key="1">
    <source>
        <dbReference type="SAM" id="MobiDB-lite"/>
    </source>
</evidence>
<dbReference type="GeneID" id="94430978"/>
<feature type="region of interest" description="Disordered" evidence="1">
    <location>
        <begin position="547"/>
        <end position="595"/>
    </location>
</feature>
<keyword evidence="3" id="KW-1185">Reference proteome</keyword>
<protein>
    <submittedName>
        <fullName evidence="2">Uncharacterized protein</fullName>
    </submittedName>
</protein>
<feature type="compositionally biased region" description="Low complexity" evidence="1">
    <location>
        <begin position="252"/>
        <end position="263"/>
    </location>
</feature>
<feature type="compositionally biased region" description="Low complexity" evidence="1">
    <location>
        <begin position="86"/>
        <end position="95"/>
    </location>
</feature>
<reference evidence="2 3" key="1">
    <citation type="journal article" date="2017" name="Int. J. Parasitol.">
        <title>The genome of the protozoan parasite Cystoisospora suis and a reverse vaccinology approach to identify vaccine candidates.</title>
        <authorList>
            <person name="Palmieri N."/>
            <person name="Shrestha A."/>
            <person name="Ruttkowski B."/>
            <person name="Beck T."/>
            <person name="Vogl C."/>
            <person name="Tomley F."/>
            <person name="Blake D.P."/>
            <person name="Joachim A."/>
        </authorList>
    </citation>
    <scope>NUCLEOTIDE SEQUENCE [LARGE SCALE GENOMIC DNA]</scope>
    <source>
        <strain evidence="2 3">Wien I</strain>
    </source>
</reference>
<feature type="compositionally biased region" description="Basic and acidic residues" evidence="1">
    <location>
        <begin position="953"/>
        <end position="984"/>
    </location>
</feature>
<name>A0A2C6JTT8_9APIC</name>
<feature type="compositionally biased region" description="Basic and acidic residues" evidence="1">
    <location>
        <begin position="702"/>
        <end position="711"/>
    </location>
</feature>
<accession>A0A2C6JTT8</accession>
<feature type="compositionally biased region" description="Low complexity" evidence="1">
    <location>
        <begin position="865"/>
        <end position="880"/>
    </location>
</feature>
<feature type="compositionally biased region" description="Basic and acidic residues" evidence="1">
    <location>
        <begin position="1100"/>
        <end position="1117"/>
    </location>
</feature>
<dbReference type="VEuPathDB" id="ToxoDB:CSUI_007622"/>
<feature type="region of interest" description="Disordered" evidence="1">
    <location>
        <begin position="690"/>
        <end position="1360"/>
    </location>
</feature>
<feature type="compositionally biased region" description="Basic and acidic residues" evidence="1">
    <location>
        <begin position="69"/>
        <end position="85"/>
    </location>
</feature>
<feature type="compositionally biased region" description="Polar residues" evidence="1">
    <location>
        <begin position="1269"/>
        <end position="1278"/>
    </location>
</feature>
<feature type="compositionally biased region" description="Basic and acidic residues" evidence="1">
    <location>
        <begin position="725"/>
        <end position="735"/>
    </location>
</feature>
<feature type="compositionally biased region" description="Basic and acidic residues" evidence="1">
    <location>
        <begin position="264"/>
        <end position="276"/>
    </location>
</feature>
<feature type="compositionally biased region" description="Low complexity" evidence="1">
    <location>
        <begin position="131"/>
        <end position="157"/>
    </location>
</feature>